<dbReference type="PROSITE" id="PS00134">
    <property type="entry name" value="TRYPSIN_HIS"/>
    <property type="match status" value="1"/>
</dbReference>
<dbReference type="Proteomes" id="UP001611383">
    <property type="component" value="Chromosome"/>
</dbReference>
<evidence type="ECO:0000256" key="6">
    <source>
        <dbReference type="RuleBase" id="RU004296"/>
    </source>
</evidence>
<organism evidence="9 10">
    <name type="scientific">Archangium minus</name>
    <dbReference type="NCBI Taxonomy" id="83450"/>
    <lineage>
        <taxon>Bacteria</taxon>
        <taxon>Pseudomonadati</taxon>
        <taxon>Myxococcota</taxon>
        <taxon>Myxococcia</taxon>
        <taxon>Myxococcales</taxon>
        <taxon>Cystobacterineae</taxon>
        <taxon>Archangiaceae</taxon>
        <taxon>Archangium</taxon>
    </lineage>
</organism>
<sequence>MRRPRFGLHARPLAGALACTLTLAVGCGPAEELEAAKSDEAATIGKKAGRIVYGTDDRQDVYAHPNATLRARAQQATVALMEPGSFDATDPNNVTFSDWTLGEAYNLCTTERFRDDPIAAGCSGTLIDDDLVLTAGHCVLDAADCANKRFVFNYYRPAAGTLKTVTTQDIFSCASIVARKLEDVGGRNLDYAILRLDRPATPRFTPAPVRMSNTALSTGQNVAVIGCGSGVPFKIDSGGSVRDPRSGTRDYFVASTDTFGGNSGSGVYETSGYTVAGILVRGDEDYVSNGSCNVVNKCSETGCGGESITYVYPAIQELCAVTNNGSQRLCSNLPPPPPPPDNSYTYTASNTNSAQQNTADKTLTLAAGDVLEVGTCGLEGAAGSGDTFLRLHGPAGTQVAENDDSGSCDNNNSYIKYTVPSAGSYTVRAGCYDNGSCGGTVVWKVTPGSGGGSSGSFNFSASNTDSAQRNTVNQNVTLAAGQVIQLGTCTVSGAAGSGDTFLRLYGPTGTQVAENDDTCEVLSYLGYTVPAGAGGTYQIRAGCFGNESCGGTVAYTVQ</sequence>
<dbReference type="InterPro" id="IPR000126">
    <property type="entry name" value="V8_ser_AS"/>
</dbReference>
<evidence type="ECO:0000313" key="9">
    <source>
        <dbReference type="EMBL" id="WNG46843.1"/>
    </source>
</evidence>
<comment type="similarity">
    <text evidence="1 6">Belongs to the peptidase S1B family.</text>
</comment>
<feature type="chain" id="PRO_5044998331" description="Serine protease" evidence="6">
    <location>
        <begin position="25"/>
        <end position="558"/>
    </location>
</feature>
<dbReference type="PANTHER" id="PTHR15462:SF8">
    <property type="entry name" value="SERINE PROTEASE"/>
    <property type="match status" value="1"/>
</dbReference>
<name>A0ABY9WUD3_9BACT</name>
<dbReference type="InterPro" id="IPR007280">
    <property type="entry name" value="Peptidase_C_arc/bac"/>
</dbReference>
<protein>
    <recommendedName>
        <fullName evidence="6">Serine protease</fullName>
        <ecNumber evidence="6">3.4.21.-</ecNumber>
    </recommendedName>
</protein>
<dbReference type="EC" id="3.4.21.-" evidence="6"/>
<evidence type="ECO:0000256" key="7">
    <source>
        <dbReference type="SAM" id="MobiDB-lite"/>
    </source>
</evidence>
<dbReference type="InterPro" id="IPR009003">
    <property type="entry name" value="Peptidase_S1_PA"/>
</dbReference>
<evidence type="ECO:0000313" key="10">
    <source>
        <dbReference type="Proteomes" id="UP001611383"/>
    </source>
</evidence>
<dbReference type="InterPro" id="IPR043504">
    <property type="entry name" value="Peptidase_S1_PA_chymotrypsin"/>
</dbReference>
<evidence type="ECO:0000256" key="2">
    <source>
        <dbReference type="ARBA" id="ARBA00022670"/>
    </source>
</evidence>
<dbReference type="Gene3D" id="2.60.120.380">
    <property type="match status" value="1"/>
</dbReference>
<dbReference type="InterPro" id="IPR018114">
    <property type="entry name" value="TRYPSIN_HIS"/>
</dbReference>
<proteinExistence type="inferred from homology"/>
<keyword evidence="2 6" id="KW-0645">Protease</keyword>
<feature type="domain" description="Peptidase C-terminal archaeal/bacterial" evidence="8">
    <location>
        <begin position="362"/>
        <end position="428"/>
    </location>
</feature>
<dbReference type="Pfam" id="PF04151">
    <property type="entry name" value="PPC"/>
    <property type="match status" value="1"/>
</dbReference>
<evidence type="ECO:0000256" key="1">
    <source>
        <dbReference type="ARBA" id="ARBA00008764"/>
    </source>
</evidence>
<dbReference type="PANTHER" id="PTHR15462">
    <property type="entry name" value="SERINE PROTEASE"/>
    <property type="match status" value="1"/>
</dbReference>
<dbReference type="InterPro" id="IPR008256">
    <property type="entry name" value="Peptidase_S1B"/>
</dbReference>
<keyword evidence="4 6" id="KW-0378">Hydrolase</keyword>
<dbReference type="Gene3D" id="2.40.10.10">
    <property type="entry name" value="Trypsin-like serine proteases"/>
    <property type="match status" value="2"/>
</dbReference>
<evidence type="ECO:0000256" key="5">
    <source>
        <dbReference type="ARBA" id="ARBA00022825"/>
    </source>
</evidence>
<dbReference type="EMBL" id="CP043494">
    <property type="protein sequence ID" value="WNG46843.1"/>
    <property type="molecule type" value="Genomic_DNA"/>
</dbReference>
<gene>
    <name evidence="9" type="ORF">F0U60_23990</name>
</gene>
<dbReference type="PRINTS" id="PR00839">
    <property type="entry name" value="V8PROTEASE"/>
</dbReference>
<keyword evidence="3 6" id="KW-0732">Signal</keyword>
<evidence type="ECO:0000256" key="4">
    <source>
        <dbReference type="ARBA" id="ARBA00022801"/>
    </source>
</evidence>
<feature type="region of interest" description="Disordered" evidence="7">
    <location>
        <begin position="331"/>
        <end position="353"/>
    </location>
</feature>
<dbReference type="RefSeq" id="WP_395823637.1">
    <property type="nucleotide sequence ID" value="NZ_CP043494.1"/>
</dbReference>
<dbReference type="SUPFAM" id="SSF50494">
    <property type="entry name" value="Trypsin-like serine proteases"/>
    <property type="match status" value="1"/>
</dbReference>
<evidence type="ECO:0000259" key="8">
    <source>
        <dbReference type="Pfam" id="PF04151"/>
    </source>
</evidence>
<keyword evidence="10" id="KW-1185">Reference proteome</keyword>
<dbReference type="PROSITE" id="PS00673">
    <property type="entry name" value="V8_SER"/>
    <property type="match status" value="1"/>
</dbReference>
<evidence type="ECO:0000256" key="3">
    <source>
        <dbReference type="ARBA" id="ARBA00022729"/>
    </source>
</evidence>
<accession>A0ABY9WUD3</accession>
<feature type="signal peptide" evidence="6">
    <location>
        <begin position="1"/>
        <end position="24"/>
    </location>
</feature>
<dbReference type="InterPro" id="IPR050966">
    <property type="entry name" value="Glutamyl_endopeptidase"/>
</dbReference>
<keyword evidence="5 6" id="KW-0720">Serine protease</keyword>
<feature type="compositionally biased region" description="Polar residues" evidence="7">
    <location>
        <begin position="342"/>
        <end position="353"/>
    </location>
</feature>
<reference evidence="9 10" key="1">
    <citation type="submission" date="2019-08" db="EMBL/GenBank/DDBJ databases">
        <title>Archangium and Cystobacter genomes.</title>
        <authorList>
            <person name="Chen I.-C.K."/>
            <person name="Wielgoss S."/>
        </authorList>
    </citation>
    <scope>NUCLEOTIDE SEQUENCE [LARGE SCALE GENOMIC DNA]</scope>
    <source>
        <strain evidence="9 10">Cbm 6</strain>
    </source>
</reference>
<dbReference type="Pfam" id="PF13365">
    <property type="entry name" value="Trypsin_2"/>
    <property type="match status" value="1"/>
</dbReference>